<dbReference type="RefSeq" id="XP_013755830.1">
    <property type="nucleotide sequence ID" value="XM_013900376.1"/>
</dbReference>
<feature type="compositionally biased region" description="Basic and acidic residues" evidence="1">
    <location>
        <begin position="326"/>
        <end position="336"/>
    </location>
</feature>
<organism evidence="2 3">
    <name type="scientific">Thecamonas trahens ATCC 50062</name>
    <dbReference type="NCBI Taxonomy" id="461836"/>
    <lineage>
        <taxon>Eukaryota</taxon>
        <taxon>Apusozoa</taxon>
        <taxon>Apusomonadida</taxon>
        <taxon>Apusomonadidae</taxon>
        <taxon>Thecamonas</taxon>
    </lineage>
</organism>
<accession>A0A0L0DHX1</accession>
<keyword evidence="3" id="KW-1185">Reference proteome</keyword>
<protein>
    <submittedName>
        <fullName evidence="2">Uncharacterized protein</fullName>
    </submittedName>
</protein>
<evidence type="ECO:0000313" key="2">
    <source>
        <dbReference type="EMBL" id="KNC51701.1"/>
    </source>
</evidence>
<dbReference type="AlphaFoldDB" id="A0A0L0DHX1"/>
<feature type="region of interest" description="Disordered" evidence="1">
    <location>
        <begin position="316"/>
        <end position="336"/>
    </location>
</feature>
<evidence type="ECO:0000313" key="3">
    <source>
        <dbReference type="Proteomes" id="UP000054408"/>
    </source>
</evidence>
<sequence>MEDNLGEADEAASEGVAVGGDDVGRGAADVIVWREGVEAVRQATELVRMGWSRARWGMFALAALAATMLATNRLAASAPARPAVATGATSRTGAEATPSEAPHVVDARSQGGVRAVQLLSGPLHPRDLPPLRDALAARGAGANELHLFVVQLAGRVVDPKDRAAVETAVFGGRSLGKYLPPNAFLVAAATSEALAAAEHPAVAWVALLPPHAKHMPDLVETIAAGAAPGVNILCATPDAGRELAAKLDARFGAGAHRGTGGPLAVKSVGSKSAVVTVTWTSSAPSKDQAAVLLDYLASAPLVEWIEPVQSVRTFASRPGQTGARARARDHFHPQTL</sequence>
<dbReference type="Proteomes" id="UP000054408">
    <property type="component" value="Unassembled WGS sequence"/>
</dbReference>
<reference evidence="2 3" key="1">
    <citation type="submission" date="2010-05" db="EMBL/GenBank/DDBJ databases">
        <title>The Genome Sequence of Thecamonas trahens ATCC 50062.</title>
        <authorList>
            <consortium name="The Broad Institute Genome Sequencing Platform"/>
            <person name="Russ C."/>
            <person name="Cuomo C."/>
            <person name="Shea T."/>
            <person name="Young S.K."/>
            <person name="Zeng Q."/>
            <person name="Koehrsen M."/>
            <person name="Haas B."/>
            <person name="Borodovsky M."/>
            <person name="Guigo R."/>
            <person name="Alvarado L."/>
            <person name="Berlin A."/>
            <person name="Bochicchio J."/>
            <person name="Borenstein D."/>
            <person name="Chapman S."/>
            <person name="Chen Z."/>
            <person name="Freedman E."/>
            <person name="Gellesch M."/>
            <person name="Goldberg J."/>
            <person name="Griggs A."/>
            <person name="Gujja S."/>
            <person name="Heilman E."/>
            <person name="Heiman D."/>
            <person name="Hepburn T."/>
            <person name="Howarth C."/>
            <person name="Jen D."/>
            <person name="Larson L."/>
            <person name="Mehta T."/>
            <person name="Park D."/>
            <person name="Pearson M."/>
            <person name="Roberts A."/>
            <person name="Saif S."/>
            <person name="Shenoy N."/>
            <person name="Sisk P."/>
            <person name="Stolte C."/>
            <person name="Sykes S."/>
            <person name="Thomson T."/>
            <person name="Walk T."/>
            <person name="White J."/>
            <person name="Yandava C."/>
            <person name="Burger G."/>
            <person name="Gray M.W."/>
            <person name="Holland P.W.H."/>
            <person name="King N."/>
            <person name="Lang F.B.F."/>
            <person name="Roger A.J."/>
            <person name="Ruiz-Trillo I."/>
            <person name="Lander E."/>
            <person name="Nusbaum C."/>
        </authorList>
    </citation>
    <scope>NUCLEOTIDE SEQUENCE [LARGE SCALE GENOMIC DNA]</scope>
    <source>
        <strain evidence="2 3">ATCC 50062</strain>
    </source>
</reference>
<dbReference type="GeneID" id="25566614"/>
<dbReference type="EMBL" id="GL349469">
    <property type="protein sequence ID" value="KNC51701.1"/>
    <property type="molecule type" value="Genomic_DNA"/>
</dbReference>
<name>A0A0L0DHX1_THETB</name>
<gene>
    <name evidence="2" type="ORF">AMSG_07766</name>
</gene>
<evidence type="ECO:0000256" key="1">
    <source>
        <dbReference type="SAM" id="MobiDB-lite"/>
    </source>
</evidence>
<proteinExistence type="predicted"/>